<feature type="domain" description="SusD-like N-terminal" evidence="7">
    <location>
        <begin position="101"/>
        <end position="230"/>
    </location>
</feature>
<evidence type="ECO:0000313" key="9">
    <source>
        <dbReference type="Proteomes" id="UP001139461"/>
    </source>
</evidence>
<dbReference type="Pfam" id="PF14322">
    <property type="entry name" value="SusD-like_3"/>
    <property type="match status" value="1"/>
</dbReference>
<dbReference type="InterPro" id="IPR012944">
    <property type="entry name" value="SusD_RagB_dom"/>
</dbReference>
<comment type="subcellular location">
    <subcellularLocation>
        <location evidence="1">Cell outer membrane</location>
    </subcellularLocation>
</comment>
<comment type="similarity">
    <text evidence="2">Belongs to the SusD family.</text>
</comment>
<evidence type="ECO:0000256" key="2">
    <source>
        <dbReference type="ARBA" id="ARBA00006275"/>
    </source>
</evidence>
<sequence>MKKIEIKIRNTALPLAACILILLLGCDSIEVETPSHLLSGENVYTDAKTVEAAMIAIYANLRDSGLLTGTPQGVSTLMGNYADELDYYSSIRLAEEPFNKNSLTAAEPSIAELWNGAYNQIYQANAILEGVRDSRFFTVEEQNQFTGESLFVRALIHFYLMNLYGDIPYITTTNYLENKIVSRMPEQEVYSAIVEDLMAAQELLPEMDVTAQHLRPNKYTALALLARVHLYNKNWELANQYSSVVIDNNGWEENIENVFLNTSYSTLWQFSPNEVGGNTLEANTFIILSAPPSERALSNRVVDAFEAEDLRRVHWVGEISDGTTTWFFPYKYKIGLGAGTSQEYSIVLRMAEQYLIRAEARTMLGDLAGAQADINKIRNRAGLVATSAFSEAELLKAIRQERQTELFTEFGHRFFDLKRWGLLDEILNGVKPGWNSTDRVLPLPEKELLVNPNLQPQNDGY</sequence>
<comment type="caution">
    <text evidence="8">The sequence shown here is derived from an EMBL/GenBank/DDBJ whole genome shotgun (WGS) entry which is preliminary data.</text>
</comment>
<keyword evidence="3" id="KW-0732">Signal</keyword>
<dbReference type="RefSeq" id="WP_237602533.1">
    <property type="nucleotide sequence ID" value="NZ_JAIRBA010000010.1"/>
</dbReference>
<evidence type="ECO:0000256" key="5">
    <source>
        <dbReference type="ARBA" id="ARBA00023237"/>
    </source>
</evidence>
<keyword evidence="5" id="KW-0998">Cell outer membrane</keyword>
<evidence type="ECO:0000259" key="7">
    <source>
        <dbReference type="Pfam" id="PF14322"/>
    </source>
</evidence>
<keyword evidence="9" id="KW-1185">Reference proteome</keyword>
<evidence type="ECO:0000256" key="4">
    <source>
        <dbReference type="ARBA" id="ARBA00023136"/>
    </source>
</evidence>
<organism evidence="8 9">
    <name type="scientific">Aequorivita vitellina</name>
    <dbReference type="NCBI Taxonomy" id="2874475"/>
    <lineage>
        <taxon>Bacteria</taxon>
        <taxon>Pseudomonadati</taxon>
        <taxon>Bacteroidota</taxon>
        <taxon>Flavobacteriia</taxon>
        <taxon>Flavobacteriales</taxon>
        <taxon>Flavobacteriaceae</taxon>
        <taxon>Aequorivita</taxon>
    </lineage>
</organism>
<keyword evidence="4" id="KW-0472">Membrane</keyword>
<dbReference type="Pfam" id="PF07980">
    <property type="entry name" value="SusD_RagB"/>
    <property type="match status" value="1"/>
</dbReference>
<dbReference type="Proteomes" id="UP001139461">
    <property type="component" value="Unassembled WGS sequence"/>
</dbReference>
<dbReference type="InterPro" id="IPR011990">
    <property type="entry name" value="TPR-like_helical_dom_sf"/>
</dbReference>
<dbReference type="InterPro" id="IPR033985">
    <property type="entry name" value="SusD-like_N"/>
</dbReference>
<gene>
    <name evidence="8" type="ORF">K8089_06785</name>
</gene>
<proteinExistence type="inferred from homology"/>
<evidence type="ECO:0000313" key="8">
    <source>
        <dbReference type="EMBL" id="MCG2418723.1"/>
    </source>
</evidence>
<dbReference type="PROSITE" id="PS51257">
    <property type="entry name" value="PROKAR_LIPOPROTEIN"/>
    <property type="match status" value="1"/>
</dbReference>
<evidence type="ECO:0000256" key="3">
    <source>
        <dbReference type="ARBA" id="ARBA00022729"/>
    </source>
</evidence>
<evidence type="ECO:0000259" key="6">
    <source>
        <dbReference type="Pfam" id="PF07980"/>
    </source>
</evidence>
<protein>
    <submittedName>
        <fullName evidence="8">RagB/SusD family nutrient uptake outer membrane protein</fullName>
    </submittedName>
</protein>
<evidence type="ECO:0000256" key="1">
    <source>
        <dbReference type="ARBA" id="ARBA00004442"/>
    </source>
</evidence>
<dbReference type="AlphaFoldDB" id="A0A9X1QX48"/>
<dbReference type="CDD" id="cd08977">
    <property type="entry name" value="SusD"/>
    <property type="match status" value="1"/>
</dbReference>
<accession>A0A9X1QX48</accession>
<reference evidence="8" key="1">
    <citation type="submission" date="2021-09" db="EMBL/GenBank/DDBJ databases">
        <title>Genome of Aequorivita sp. strain F47161.</title>
        <authorList>
            <person name="Wang Y."/>
        </authorList>
    </citation>
    <scope>NUCLEOTIDE SEQUENCE</scope>
    <source>
        <strain evidence="8">F47161</strain>
    </source>
</reference>
<dbReference type="GO" id="GO:0009279">
    <property type="term" value="C:cell outer membrane"/>
    <property type="evidence" value="ECO:0007669"/>
    <property type="project" value="UniProtKB-SubCell"/>
</dbReference>
<dbReference type="Gene3D" id="1.25.40.390">
    <property type="match status" value="1"/>
</dbReference>
<dbReference type="SUPFAM" id="SSF48452">
    <property type="entry name" value="TPR-like"/>
    <property type="match status" value="1"/>
</dbReference>
<name>A0A9X1QX48_9FLAO</name>
<dbReference type="EMBL" id="JAIRBA010000010">
    <property type="protein sequence ID" value="MCG2418723.1"/>
    <property type="molecule type" value="Genomic_DNA"/>
</dbReference>
<feature type="domain" description="RagB/SusD" evidence="6">
    <location>
        <begin position="321"/>
        <end position="460"/>
    </location>
</feature>